<keyword evidence="1" id="KW-0732">Signal</keyword>
<dbReference type="AlphaFoldDB" id="A0A9Q0QZI2"/>
<dbReference type="Proteomes" id="UP001141806">
    <property type="component" value="Unassembled WGS sequence"/>
</dbReference>
<feature type="chain" id="PRO_5040317813" evidence="1">
    <location>
        <begin position="19"/>
        <end position="130"/>
    </location>
</feature>
<dbReference type="EMBL" id="JAMYWD010000003">
    <property type="protein sequence ID" value="KAJ4977474.1"/>
    <property type="molecule type" value="Genomic_DNA"/>
</dbReference>
<accession>A0A9Q0QZI2</accession>
<evidence type="ECO:0000313" key="3">
    <source>
        <dbReference type="Proteomes" id="UP001141806"/>
    </source>
</evidence>
<proteinExistence type="predicted"/>
<sequence>MHVSQWSFLFKVLALTTAVGPRKNAQQASSIGSRLFCLQSQSFWYKFKLRLSRFFRFEFRIRFYVLLFSHGRWFVYNGESTLGSIVDASNLGLMNKMGDGSDAENTILVSPLSAPLKSKTRRLRTIEVQV</sequence>
<feature type="signal peptide" evidence="1">
    <location>
        <begin position="1"/>
        <end position="18"/>
    </location>
</feature>
<organism evidence="2 3">
    <name type="scientific">Protea cynaroides</name>
    <dbReference type="NCBI Taxonomy" id="273540"/>
    <lineage>
        <taxon>Eukaryota</taxon>
        <taxon>Viridiplantae</taxon>
        <taxon>Streptophyta</taxon>
        <taxon>Embryophyta</taxon>
        <taxon>Tracheophyta</taxon>
        <taxon>Spermatophyta</taxon>
        <taxon>Magnoliopsida</taxon>
        <taxon>Proteales</taxon>
        <taxon>Proteaceae</taxon>
        <taxon>Protea</taxon>
    </lineage>
</organism>
<evidence type="ECO:0000256" key="1">
    <source>
        <dbReference type="SAM" id="SignalP"/>
    </source>
</evidence>
<reference evidence="2" key="1">
    <citation type="journal article" date="2023" name="Plant J.">
        <title>The genome of the king protea, Protea cynaroides.</title>
        <authorList>
            <person name="Chang J."/>
            <person name="Duong T.A."/>
            <person name="Schoeman C."/>
            <person name="Ma X."/>
            <person name="Roodt D."/>
            <person name="Barker N."/>
            <person name="Li Z."/>
            <person name="Van de Peer Y."/>
            <person name="Mizrachi E."/>
        </authorList>
    </citation>
    <scope>NUCLEOTIDE SEQUENCE</scope>
    <source>
        <tissue evidence="2">Young leaves</tissue>
    </source>
</reference>
<gene>
    <name evidence="2" type="ORF">NE237_002580</name>
</gene>
<comment type="caution">
    <text evidence="2">The sequence shown here is derived from an EMBL/GenBank/DDBJ whole genome shotgun (WGS) entry which is preliminary data.</text>
</comment>
<name>A0A9Q0QZI2_9MAGN</name>
<evidence type="ECO:0000313" key="2">
    <source>
        <dbReference type="EMBL" id="KAJ4977474.1"/>
    </source>
</evidence>
<keyword evidence="3" id="KW-1185">Reference proteome</keyword>
<protein>
    <submittedName>
        <fullName evidence="2">Uncharacterized protein</fullName>
    </submittedName>
</protein>